<evidence type="ECO:0000313" key="4">
    <source>
        <dbReference type="Proteomes" id="UP000674234"/>
    </source>
</evidence>
<proteinExistence type="predicted"/>
<dbReference type="Pfam" id="PF00144">
    <property type="entry name" value="Beta-lactamase"/>
    <property type="match status" value="1"/>
</dbReference>
<evidence type="ECO:0000313" key="3">
    <source>
        <dbReference type="EMBL" id="MBP2708174.1"/>
    </source>
</evidence>
<keyword evidence="1" id="KW-0732">Signal</keyword>
<comment type="caution">
    <text evidence="3">The sequence shown here is derived from an EMBL/GenBank/DDBJ whole genome shotgun (WGS) entry which is preliminary data.</text>
</comment>
<gene>
    <name evidence="3" type="ORF">JOL79_30785</name>
</gene>
<accession>A0A940WWF9</accession>
<dbReference type="PANTHER" id="PTHR46825:SF9">
    <property type="entry name" value="BETA-LACTAMASE-RELATED DOMAIN-CONTAINING PROTEIN"/>
    <property type="match status" value="1"/>
</dbReference>
<dbReference type="Proteomes" id="UP000674234">
    <property type="component" value="Unassembled WGS sequence"/>
</dbReference>
<dbReference type="InterPro" id="IPR001466">
    <property type="entry name" value="Beta-lactam-related"/>
</dbReference>
<keyword evidence="4" id="KW-1185">Reference proteome</keyword>
<feature type="chain" id="PRO_5037118343" evidence="1">
    <location>
        <begin position="29"/>
        <end position="415"/>
    </location>
</feature>
<evidence type="ECO:0000256" key="1">
    <source>
        <dbReference type="SAM" id="SignalP"/>
    </source>
</evidence>
<dbReference type="AlphaFoldDB" id="A0A940WWF9"/>
<name>A0A940WWF9_9ACTN</name>
<dbReference type="SUPFAM" id="SSF56601">
    <property type="entry name" value="beta-lactamase/transpeptidase-like"/>
    <property type="match status" value="1"/>
</dbReference>
<dbReference type="PANTHER" id="PTHR46825">
    <property type="entry name" value="D-ALANYL-D-ALANINE-CARBOXYPEPTIDASE/ENDOPEPTIDASE AMPH"/>
    <property type="match status" value="1"/>
</dbReference>
<protein>
    <submittedName>
        <fullName evidence="3">Beta-lactamase family protein</fullName>
    </submittedName>
</protein>
<dbReference type="PROSITE" id="PS51318">
    <property type="entry name" value="TAT"/>
    <property type="match status" value="1"/>
</dbReference>
<organism evidence="3 4">
    <name type="scientific">Microbispora oryzae</name>
    <dbReference type="NCBI Taxonomy" id="2806554"/>
    <lineage>
        <taxon>Bacteria</taxon>
        <taxon>Bacillati</taxon>
        <taxon>Actinomycetota</taxon>
        <taxon>Actinomycetes</taxon>
        <taxon>Streptosporangiales</taxon>
        <taxon>Streptosporangiaceae</taxon>
        <taxon>Microbispora</taxon>
    </lineage>
</organism>
<dbReference type="InterPro" id="IPR050491">
    <property type="entry name" value="AmpC-like"/>
</dbReference>
<reference evidence="3" key="1">
    <citation type="submission" date="2021-02" db="EMBL/GenBank/DDBJ databases">
        <title>Draft genome sequence of Microbispora sp. RL4-1S isolated from rice leaves in Thailand.</title>
        <authorList>
            <person name="Muangham S."/>
            <person name="Duangmal K."/>
        </authorList>
    </citation>
    <scope>NUCLEOTIDE SEQUENCE</scope>
    <source>
        <strain evidence="3">RL4-1S</strain>
    </source>
</reference>
<sequence length="415" mass="44711">MTLSRRDVFKVGAGLVPAVALPSSPAYAAAAPTLTVTGTAPSQLAALDNLMKTYIKQRNISCAQLAAVKNGKLVLARGYRYSGDTAVPAVQPTSLFRIASLSKNITAAAVLRLAQDGKVSLGAKVADLLGLSAAADSRLKNVTLWRLMQHTGGWDRDISGDYLWVDPTVAAKLGVPLPVGKSDIIKYAGGRPLDFAPGARMAYSNYGYMLLGLVIEKVSGQSYESYVKQKLLAPVGITRMRLGRTLKSQAAPGEVPYYSDYTTKTVLDASGAVVPWPYGGFNMLNHDANGGWLSSAVDLVRWARIFDAAGPALNATSITRAFAKPEIGVSTDGSWYGCGWYVRQVTGHLNTWHNGSMPGTYAYLARLQQGFTYAAIFNHREETGTLDYDVLSSQMNTAWNGVTTWPTKDLFPTYF</sequence>
<evidence type="ECO:0000259" key="2">
    <source>
        <dbReference type="Pfam" id="PF00144"/>
    </source>
</evidence>
<dbReference type="InterPro" id="IPR006311">
    <property type="entry name" value="TAT_signal"/>
</dbReference>
<feature type="signal peptide" evidence="1">
    <location>
        <begin position="1"/>
        <end position="28"/>
    </location>
</feature>
<dbReference type="InterPro" id="IPR012338">
    <property type="entry name" value="Beta-lactam/transpept-like"/>
</dbReference>
<dbReference type="EMBL" id="JAFCNB010000028">
    <property type="protein sequence ID" value="MBP2708174.1"/>
    <property type="molecule type" value="Genomic_DNA"/>
</dbReference>
<feature type="domain" description="Beta-lactamase-related" evidence="2">
    <location>
        <begin position="47"/>
        <end position="381"/>
    </location>
</feature>
<dbReference type="Gene3D" id="3.40.710.10">
    <property type="entry name" value="DD-peptidase/beta-lactamase superfamily"/>
    <property type="match status" value="1"/>
</dbReference>